<name>A0ABN7PB25_TIMPD</name>
<evidence type="ECO:0000313" key="1">
    <source>
        <dbReference type="EMBL" id="CAG2063412.1"/>
    </source>
</evidence>
<evidence type="ECO:0000313" key="2">
    <source>
        <dbReference type="Proteomes" id="UP001153148"/>
    </source>
</evidence>
<gene>
    <name evidence="1" type="ORF">TPAB3V08_LOCUS10359</name>
</gene>
<sequence>MSDVSLLPALCPASDPFHVHAEHLPISSPPSSPLPYSNVVVESTGDRLQNRLSLHQRSLQVAHVNAQTLLPHFIELSAIFSQVQLHLIMLELSLLLTTEDVPSSDLLELLPSKKLTLKLLLVHKVANSSSVLRSWDINTVYTTSRGFTEHDLKVKITLSLRTDDQPQDAWFPEWDPERPTTHLVKGQMNVAWGAVDDSRCPRDSSGLRVTVRAELSDEQSVLGDNKSYRACRVDSSGKEGLLLTEACSWVAREMATMRKYIANFRYTKLPEVLLSAGDYLVSLLEVLYPGVTPDSSEYGVMVTAEFPMSRPEVKLTVNKRHTTVSARQPWLLNTLYSPGLALATRYRIIKMAMHDTSPYSTHMQQNTLCGHYAILHGESRKGAIPTEQPQALVTIVPTFAGRGYHVISTTSPAAAYL</sequence>
<protein>
    <submittedName>
        <fullName evidence="1">Uncharacterized protein</fullName>
    </submittedName>
</protein>
<dbReference type="Proteomes" id="UP001153148">
    <property type="component" value="Unassembled WGS sequence"/>
</dbReference>
<feature type="non-terminal residue" evidence="1">
    <location>
        <position position="417"/>
    </location>
</feature>
<comment type="caution">
    <text evidence="1">The sequence shown here is derived from an EMBL/GenBank/DDBJ whole genome shotgun (WGS) entry which is preliminary data.</text>
</comment>
<organism evidence="1 2">
    <name type="scientific">Timema podura</name>
    <name type="common">Walking stick</name>
    <dbReference type="NCBI Taxonomy" id="61482"/>
    <lineage>
        <taxon>Eukaryota</taxon>
        <taxon>Metazoa</taxon>
        <taxon>Ecdysozoa</taxon>
        <taxon>Arthropoda</taxon>
        <taxon>Hexapoda</taxon>
        <taxon>Insecta</taxon>
        <taxon>Pterygota</taxon>
        <taxon>Neoptera</taxon>
        <taxon>Polyneoptera</taxon>
        <taxon>Phasmatodea</taxon>
        <taxon>Timematodea</taxon>
        <taxon>Timematoidea</taxon>
        <taxon>Timematidae</taxon>
        <taxon>Timema</taxon>
    </lineage>
</organism>
<keyword evidence="2" id="KW-1185">Reference proteome</keyword>
<reference evidence="1" key="1">
    <citation type="submission" date="2021-03" db="EMBL/GenBank/DDBJ databases">
        <authorList>
            <person name="Tran Van P."/>
        </authorList>
    </citation>
    <scope>NUCLEOTIDE SEQUENCE</scope>
</reference>
<dbReference type="EMBL" id="CAJPIN010026302">
    <property type="protein sequence ID" value="CAG2063412.1"/>
    <property type="molecule type" value="Genomic_DNA"/>
</dbReference>
<proteinExistence type="predicted"/>
<accession>A0ABN7PB25</accession>